<dbReference type="Gene3D" id="1.25.40.20">
    <property type="entry name" value="Ankyrin repeat-containing domain"/>
    <property type="match status" value="1"/>
</dbReference>
<dbReference type="Gramene" id="AUR62008011-RA">
    <property type="protein sequence ID" value="AUR62008011-RA:cds"/>
    <property type="gene ID" value="AUR62008011"/>
</dbReference>
<dbReference type="Proteomes" id="UP000596660">
    <property type="component" value="Unplaced"/>
</dbReference>
<dbReference type="EnsemblPlants" id="AUR62008011-RA">
    <property type="protein sequence ID" value="AUR62008011-RA:cds"/>
    <property type="gene ID" value="AUR62008011"/>
</dbReference>
<sequence length="230" mass="25990">MNTTAKTNLIPRVMNTTIMVYPFATMFNADLSMQFQNERHHRNNNSRGTFNNNAGSTTNNNNNALAGVRAAIANQNQEMLATILESQPDLIKSFDEEGLTPLSYAASKGIVEIVLYFLENFPKTTYLRNKDKSYPIHKACLGGHVRVLEKFHSKFPTSLNSVDNHGRTILHIAAKERGNKLKHVVVYLLTLREGRELISKKDENYCTPLDLARSSRNGEVEELIGRIIRQ</sequence>
<dbReference type="GO" id="GO:0005886">
    <property type="term" value="C:plasma membrane"/>
    <property type="evidence" value="ECO:0007669"/>
    <property type="project" value="TreeGrafter"/>
</dbReference>
<dbReference type="PANTHER" id="PTHR24186">
    <property type="entry name" value="PROTEIN PHOSPHATASE 1 REGULATORY SUBUNIT"/>
    <property type="match status" value="1"/>
</dbReference>
<dbReference type="Pfam" id="PF13857">
    <property type="entry name" value="Ank_5"/>
    <property type="match status" value="1"/>
</dbReference>
<keyword evidence="2" id="KW-0040">ANK repeat</keyword>
<feature type="compositionally biased region" description="Low complexity" evidence="3">
    <location>
        <begin position="45"/>
        <end position="62"/>
    </location>
</feature>
<name>A0A803L822_CHEQI</name>
<dbReference type="Pfam" id="PF13637">
    <property type="entry name" value="Ank_4"/>
    <property type="match status" value="1"/>
</dbReference>
<dbReference type="SUPFAM" id="SSF48403">
    <property type="entry name" value="Ankyrin repeat"/>
    <property type="match status" value="1"/>
</dbReference>
<evidence type="ECO:0000256" key="3">
    <source>
        <dbReference type="SAM" id="MobiDB-lite"/>
    </source>
</evidence>
<dbReference type="InterPro" id="IPR002110">
    <property type="entry name" value="Ankyrin_rpt"/>
</dbReference>
<reference evidence="4" key="1">
    <citation type="journal article" date="2017" name="Nature">
        <title>The genome of Chenopodium quinoa.</title>
        <authorList>
            <person name="Jarvis D.E."/>
            <person name="Ho Y.S."/>
            <person name="Lightfoot D.J."/>
            <person name="Schmoeckel S.M."/>
            <person name="Li B."/>
            <person name="Borm T.J.A."/>
            <person name="Ohyanagi H."/>
            <person name="Mineta K."/>
            <person name="Michell C.T."/>
            <person name="Saber N."/>
            <person name="Kharbatia N.M."/>
            <person name="Rupper R.R."/>
            <person name="Sharp A.R."/>
            <person name="Dally N."/>
            <person name="Boughton B.A."/>
            <person name="Woo Y.H."/>
            <person name="Gao G."/>
            <person name="Schijlen E.G.W.M."/>
            <person name="Guo X."/>
            <person name="Momin A.A."/>
            <person name="Negrao S."/>
            <person name="Al-Babili S."/>
            <person name="Gehring C."/>
            <person name="Roessner U."/>
            <person name="Jung C."/>
            <person name="Murphy K."/>
            <person name="Arold S.T."/>
            <person name="Gojobori T."/>
            <person name="van der Linden C.G."/>
            <person name="van Loo E.N."/>
            <person name="Jellen E.N."/>
            <person name="Maughan P.J."/>
            <person name="Tester M."/>
        </authorList>
    </citation>
    <scope>NUCLEOTIDE SEQUENCE [LARGE SCALE GENOMIC DNA]</scope>
    <source>
        <strain evidence="4">cv. PI 614886</strain>
    </source>
</reference>
<accession>A0A803L822</accession>
<evidence type="ECO:0000256" key="1">
    <source>
        <dbReference type="ARBA" id="ARBA00022737"/>
    </source>
</evidence>
<reference evidence="4" key="2">
    <citation type="submission" date="2021-03" db="UniProtKB">
        <authorList>
            <consortium name="EnsemblPlants"/>
        </authorList>
    </citation>
    <scope>IDENTIFICATION</scope>
</reference>
<evidence type="ECO:0000313" key="5">
    <source>
        <dbReference type="Proteomes" id="UP000596660"/>
    </source>
</evidence>
<feature type="region of interest" description="Disordered" evidence="3">
    <location>
        <begin position="41"/>
        <end position="62"/>
    </location>
</feature>
<dbReference type="AlphaFoldDB" id="A0A803L822"/>
<organism evidence="4 5">
    <name type="scientific">Chenopodium quinoa</name>
    <name type="common">Quinoa</name>
    <dbReference type="NCBI Taxonomy" id="63459"/>
    <lineage>
        <taxon>Eukaryota</taxon>
        <taxon>Viridiplantae</taxon>
        <taxon>Streptophyta</taxon>
        <taxon>Embryophyta</taxon>
        <taxon>Tracheophyta</taxon>
        <taxon>Spermatophyta</taxon>
        <taxon>Magnoliopsida</taxon>
        <taxon>eudicotyledons</taxon>
        <taxon>Gunneridae</taxon>
        <taxon>Pentapetalae</taxon>
        <taxon>Caryophyllales</taxon>
        <taxon>Chenopodiaceae</taxon>
        <taxon>Chenopodioideae</taxon>
        <taxon>Atripliceae</taxon>
        <taxon>Chenopodium</taxon>
    </lineage>
</organism>
<protein>
    <submittedName>
        <fullName evidence="4">Uncharacterized protein</fullName>
    </submittedName>
</protein>
<evidence type="ECO:0000313" key="4">
    <source>
        <dbReference type="EnsemblPlants" id="AUR62008011-RA:cds"/>
    </source>
</evidence>
<dbReference type="PANTHER" id="PTHR24186:SF46">
    <property type="entry name" value="PROTEIN ACCELERATED CELL DEATH 6-LIKE"/>
    <property type="match status" value="1"/>
</dbReference>
<keyword evidence="5" id="KW-1185">Reference proteome</keyword>
<proteinExistence type="predicted"/>
<keyword evidence="1" id="KW-0677">Repeat</keyword>
<evidence type="ECO:0000256" key="2">
    <source>
        <dbReference type="ARBA" id="ARBA00023043"/>
    </source>
</evidence>
<dbReference type="InterPro" id="IPR036770">
    <property type="entry name" value="Ankyrin_rpt-contain_sf"/>
</dbReference>
<dbReference type="SMART" id="SM00248">
    <property type="entry name" value="ANK"/>
    <property type="match status" value="3"/>
</dbReference>